<keyword evidence="8 17" id="KW-0547">Nucleotide-binding</keyword>
<dbReference type="Pfam" id="PF01820">
    <property type="entry name" value="Dala_Dala_lig_N"/>
    <property type="match status" value="1"/>
</dbReference>
<dbReference type="SUPFAM" id="SSF52440">
    <property type="entry name" value="PreATP-grasp domain"/>
    <property type="match status" value="1"/>
</dbReference>
<feature type="active site" evidence="15">
    <location>
        <position position="22"/>
    </location>
</feature>
<keyword evidence="16" id="KW-0479">Metal-binding</keyword>
<dbReference type="InterPro" id="IPR011095">
    <property type="entry name" value="Dala_Dala_lig_C"/>
</dbReference>
<dbReference type="GO" id="GO:0009252">
    <property type="term" value="P:peptidoglycan biosynthetic process"/>
    <property type="evidence" value="ECO:0007669"/>
    <property type="project" value="UniProtKB-UniRule"/>
</dbReference>
<dbReference type="PANTHER" id="PTHR23132:SF23">
    <property type="entry name" value="D-ALANINE--D-ALANINE LIGASE B"/>
    <property type="match status" value="1"/>
</dbReference>
<sequence length="319" mass="33434">MTQAEEPRLERVVVLEGGISSEREVSLLSGRGVKEALASKGLEVESWDPAVDSVGGLEEGAYDAAFIALHGALGEDGSVQGLLNCIGLPYTGPGVTASAIAMDKELTKNIWRANGISVPAGVRLTAAASDAELERAIAEFGADGVVVKPGHDGSSIGVTKLDRDALSLHSLRAALNAAAERDAAEVLVEEYIHGREFTVAILDGKALPVIEICAPEGSYDFQNKYYTDVVRYECPAKLPEASAKALAAACEKAFAVLGCRGWSRIDALERADGTFALLEINTSPGMTPHSLVPMAARAVGLSYADLCLRVLGLARTDIA</sequence>
<dbReference type="PROSITE" id="PS00843">
    <property type="entry name" value="DALA_DALA_LIGASE_1"/>
    <property type="match status" value="1"/>
</dbReference>
<comment type="similarity">
    <text evidence="4 14">Belongs to the D-alanine--D-alanine ligase family.</text>
</comment>
<evidence type="ECO:0000256" key="16">
    <source>
        <dbReference type="PIRSR" id="PIRSR039102-3"/>
    </source>
</evidence>
<dbReference type="GO" id="GO:0071555">
    <property type="term" value="P:cell wall organization"/>
    <property type="evidence" value="ECO:0007669"/>
    <property type="project" value="UniProtKB-KW"/>
</dbReference>
<accession>S3C6J9</accession>
<proteinExistence type="inferred from homology"/>
<evidence type="ECO:0000313" key="19">
    <source>
        <dbReference type="EMBL" id="EPE01843.1"/>
    </source>
</evidence>
<dbReference type="InterPro" id="IPR005905">
    <property type="entry name" value="D_ala_D_ala"/>
</dbReference>
<dbReference type="RefSeq" id="WP_016473555.1">
    <property type="nucleotide sequence ID" value="NZ_KE150480.1"/>
</dbReference>
<dbReference type="PROSITE" id="PS00844">
    <property type="entry name" value="DALA_DALA_LIGASE_2"/>
    <property type="match status" value="1"/>
</dbReference>
<dbReference type="Proteomes" id="UP000014400">
    <property type="component" value="Unassembled WGS sequence"/>
</dbReference>
<comment type="catalytic activity">
    <reaction evidence="13 14">
        <text>2 D-alanine + ATP = D-alanyl-D-alanine + ADP + phosphate + H(+)</text>
        <dbReference type="Rhea" id="RHEA:11224"/>
        <dbReference type="ChEBI" id="CHEBI:15378"/>
        <dbReference type="ChEBI" id="CHEBI:30616"/>
        <dbReference type="ChEBI" id="CHEBI:43474"/>
        <dbReference type="ChEBI" id="CHEBI:57416"/>
        <dbReference type="ChEBI" id="CHEBI:57822"/>
        <dbReference type="ChEBI" id="CHEBI:456216"/>
        <dbReference type="EC" id="6.3.2.4"/>
    </reaction>
</comment>
<feature type="binding site" evidence="16">
    <location>
        <position position="266"/>
    </location>
    <ligand>
        <name>Mg(2+)</name>
        <dbReference type="ChEBI" id="CHEBI:18420"/>
        <label>1</label>
    </ligand>
</feature>
<dbReference type="SUPFAM" id="SSF56059">
    <property type="entry name" value="Glutathione synthetase ATP-binding domain-like"/>
    <property type="match status" value="1"/>
</dbReference>
<evidence type="ECO:0000256" key="17">
    <source>
        <dbReference type="PROSITE-ProRule" id="PRU00409"/>
    </source>
</evidence>
<comment type="pathway">
    <text evidence="14">Cell wall biogenesis; peptidoglycan biosynthesis.</text>
</comment>
<evidence type="ECO:0000256" key="8">
    <source>
        <dbReference type="ARBA" id="ARBA00022741"/>
    </source>
</evidence>
<keyword evidence="20" id="KW-1185">Reference proteome</keyword>
<dbReference type="PATRIC" id="fig|1203554.3.peg.62"/>
<protein>
    <recommendedName>
        <fullName evidence="5 14">D-alanine--D-alanine ligase</fullName>
        <ecNumber evidence="5 14">6.3.2.4</ecNumber>
    </recommendedName>
    <alternativeName>
        <fullName evidence="14">D-Ala-D-Ala ligase</fullName>
    </alternativeName>
    <alternativeName>
        <fullName evidence="14">D-alanylalanine synthetase</fullName>
    </alternativeName>
</protein>
<reference evidence="19 20" key="1">
    <citation type="submission" date="2013-04" db="EMBL/GenBank/DDBJ databases">
        <title>The Genome Sequence of Sutterella wadsworthensis HGA0223.</title>
        <authorList>
            <consortium name="The Broad Institute Genomics Platform"/>
            <person name="Earl A."/>
            <person name="Ward D."/>
            <person name="Feldgarden M."/>
            <person name="Gevers D."/>
            <person name="Schmidt T.M."/>
            <person name="Dover J."/>
            <person name="Dai D."/>
            <person name="Walker B."/>
            <person name="Young S."/>
            <person name="Zeng Q."/>
            <person name="Gargeya S."/>
            <person name="Fitzgerald M."/>
            <person name="Haas B."/>
            <person name="Abouelleil A."/>
            <person name="Allen A.W."/>
            <person name="Alvarado L."/>
            <person name="Arachchi H.M."/>
            <person name="Berlin A.M."/>
            <person name="Chapman S.B."/>
            <person name="Gainer-Dewar J."/>
            <person name="Goldberg J."/>
            <person name="Griggs A."/>
            <person name="Gujja S."/>
            <person name="Hansen M."/>
            <person name="Howarth C."/>
            <person name="Imamovic A."/>
            <person name="Ireland A."/>
            <person name="Larimer J."/>
            <person name="McCowan C."/>
            <person name="Murphy C."/>
            <person name="Pearson M."/>
            <person name="Poon T.W."/>
            <person name="Priest M."/>
            <person name="Roberts A."/>
            <person name="Saif S."/>
            <person name="Shea T."/>
            <person name="Sisk P."/>
            <person name="Sykes S."/>
            <person name="Wortman J."/>
            <person name="Nusbaum C."/>
            <person name="Birren B."/>
        </authorList>
    </citation>
    <scope>NUCLEOTIDE SEQUENCE [LARGE SCALE GENOMIC DNA]</scope>
    <source>
        <strain evidence="19 20">HGA0223</strain>
    </source>
</reference>
<evidence type="ECO:0000256" key="1">
    <source>
        <dbReference type="ARBA" id="ARBA00001936"/>
    </source>
</evidence>
<dbReference type="Gene3D" id="3.30.470.20">
    <property type="entry name" value="ATP-grasp fold, B domain"/>
    <property type="match status" value="1"/>
</dbReference>
<evidence type="ECO:0000259" key="18">
    <source>
        <dbReference type="PROSITE" id="PS50975"/>
    </source>
</evidence>
<evidence type="ECO:0000256" key="7">
    <source>
        <dbReference type="ARBA" id="ARBA00022598"/>
    </source>
</evidence>
<organism evidence="19 20">
    <name type="scientific">Sutterella wadsworthensis HGA0223</name>
    <dbReference type="NCBI Taxonomy" id="1203554"/>
    <lineage>
        <taxon>Bacteria</taxon>
        <taxon>Pseudomonadati</taxon>
        <taxon>Pseudomonadota</taxon>
        <taxon>Betaproteobacteria</taxon>
        <taxon>Burkholderiales</taxon>
        <taxon>Sutterellaceae</taxon>
        <taxon>Sutterella</taxon>
    </lineage>
</organism>
<keyword evidence="16" id="KW-0460">Magnesium</keyword>
<evidence type="ECO:0000256" key="13">
    <source>
        <dbReference type="ARBA" id="ARBA00047614"/>
    </source>
</evidence>
<feature type="active site" evidence="15">
    <location>
        <position position="154"/>
    </location>
</feature>
<dbReference type="InterPro" id="IPR011127">
    <property type="entry name" value="Dala_Dala_lig_N"/>
</dbReference>
<evidence type="ECO:0000256" key="9">
    <source>
        <dbReference type="ARBA" id="ARBA00022840"/>
    </source>
</evidence>
<dbReference type="STRING" id="1203554.HMPREF1476_00073"/>
<evidence type="ECO:0000256" key="2">
    <source>
        <dbReference type="ARBA" id="ARBA00003921"/>
    </source>
</evidence>
<evidence type="ECO:0000256" key="6">
    <source>
        <dbReference type="ARBA" id="ARBA00022490"/>
    </source>
</evidence>
<dbReference type="EC" id="6.3.2.4" evidence="5 14"/>
<evidence type="ECO:0000256" key="14">
    <source>
        <dbReference type="HAMAP-Rule" id="MF_00047"/>
    </source>
</evidence>
<keyword evidence="12 14" id="KW-0961">Cell wall biogenesis/degradation</keyword>
<evidence type="ECO:0000256" key="10">
    <source>
        <dbReference type="ARBA" id="ARBA00022960"/>
    </source>
</evidence>
<dbReference type="GO" id="GO:0005829">
    <property type="term" value="C:cytosol"/>
    <property type="evidence" value="ECO:0007669"/>
    <property type="project" value="TreeGrafter"/>
</dbReference>
<dbReference type="PANTHER" id="PTHR23132">
    <property type="entry name" value="D-ALANINE--D-ALANINE LIGASE"/>
    <property type="match status" value="1"/>
</dbReference>
<comment type="cofactor">
    <cofactor evidence="1">
        <name>Mn(2+)</name>
        <dbReference type="ChEBI" id="CHEBI:29035"/>
    </cofactor>
</comment>
<keyword evidence="7 14" id="KW-0436">Ligase</keyword>
<feature type="binding site" evidence="16">
    <location>
        <position position="279"/>
    </location>
    <ligand>
        <name>Mg(2+)</name>
        <dbReference type="ChEBI" id="CHEBI:18420"/>
        <label>2</label>
    </ligand>
</feature>
<feature type="binding site" evidence="16">
    <location>
        <position position="279"/>
    </location>
    <ligand>
        <name>Mg(2+)</name>
        <dbReference type="ChEBI" id="CHEBI:18420"/>
        <label>1</label>
    </ligand>
</feature>
<dbReference type="InterPro" id="IPR000291">
    <property type="entry name" value="D-Ala_lig_Van_CS"/>
</dbReference>
<dbReference type="GO" id="GO:0046872">
    <property type="term" value="F:metal ion binding"/>
    <property type="evidence" value="ECO:0007669"/>
    <property type="project" value="UniProtKB-KW"/>
</dbReference>
<evidence type="ECO:0000256" key="4">
    <source>
        <dbReference type="ARBA" id="ARBA00010871"/>
    </source>
</evidence>
<dbReference type="HAMAP" id="MF_00047">
    <property type="entry name" value="Dala_Dala_lig"/>
    <property type="match status" value="1"/>
</dbReference>
<keyword evidence="6 14" id="KW-0963">Cytoplasm</keyword>
<dbReference type="AlphaFoldDB" id="S3C6J9"/>
<evidence type="ECO:0000256" key="3">
    <source>
        <dbReference type="ARBA" id="ARBA00004496"/>
    </source>
</evidence>
<dbReference type="Gene3D" id="3.30.1490.20">
    <property type="entry name" value="ATP-grasp fold, A domain"/>
    <property type="match status" value="1"/>
</dbReference>
<gene>
    <name evidence="14" type="primary">ddl</name>
    <name evidence="19" type="ORF">HMPREF1476_00073</name>
</gene>
<dbReference type="UniPathway" id="UPA00219"/>
<dbReference type="NCBIfam" id="TIGR01205">
    <property type="entry name" value="D_ala_D_alaTIGR"/>
    <property type="match status" value="1"/>
</dbReference>
<evidence type="ECO:0000256" key="5">
    <source>
        <dbReference type="ARBA" id="ARBA00012216"/>
    </source>
</evidence>
<evidence type="ECO:0000256" key="12">
    <source>
        <dbReference type="ARBA" id="ARBA00023316"/>
    </source>
</evidence>
<dbReference type="GO" id="GO:0008360">
    <property type="term" value="P:regulation of cell shape"/>
    <property type="evidence" value="ECO:0007669"/>
    <property type="project" value="UniProtKB-KW"/>
</dbReference>
<evidence type="ECO:0000256" key="11">
    <source>
        <dbReference type="ARBA" id="ARBA00022984"/>
    </source>
</evidence>
<feature type="active site" evidence="15">
    <location>
        <position position="290"/>
    </location>
</feature>
<comment type="caution">
    <text evidence="19">The sequence shown here is derived from an EMBL/GenBank/DDBJ whole genome shotgun (WGS) entry which is preliminary data.</text>
</comment>
<dbReference type="Pfam" id="PF07478">
    <property type="entry name" value="Dala_Dala_lig_C"/>
    <property type="match status" value="1"/>
</dbReference>
<dbReference type="GO" id="GO:0008716">
    <property type="term" value="F:D-alanine-D-alanine ligase activity"/>
    <property type="evidence" value="ECO:0007669"/>
    <property type="project" value="UniProtKB-UniRule"/>
</dbReference>
<dbReference type="InterPro" id="IPR011761">
    <property type="entry name" value="ATP-grasp"/>
</dbReference>
<comment type="cofactor">
    <cofactor evidence="16">
        <name>Mg(2+)</name>
        <dbReference type="ChEBI" id="CHEBI:18420"/>
    </cofactor>
    <cofactor evidence="16">
        <name>Mn(2+)</name>
        <dbReference type="ChEBI" id="CHEBI:29035"/>
    </cofactor>
    <text evidence="16">Binds 2 magnesium or manganese ions per subunit.</text>
</comment>
<dbReference type="NCBIfam" id="NF002378">
    <property type="entry name" value="PRK01372.1"/>
    <property type="match status" value="1"/>
</dbReference>
<feature type="domain" description="ATP-grasp" evidence="18">
    <location>
        <begin position="108"/>
        <end position="312"/>
    </location>
</feature>
<dbReference type="eggNOG" id="COG1181">
    <property type="taxonomic scope" value="Bacteria"/>
</dbReference>
<comment type="subcellular location">
    <subcellularLocation>
        <location evidence="3 14">Cytoplasm</location>
    </subcellularLocation>
</comment>
<dbReference type="PROSITE" id="PS50975">
    <property type="entry name" value="ATP_GRASP"/>
    <property type="match status" value="1"/>
</dbReference>
<dbReference type="PIRSF" id="PIRSF039102">
    <property type="entry name" value="Ddl/VanB"/>
    <property type="match status" value="1"/>
</dbReference>
<dbReference type="EMBL" id="ATCF01000004">
    <property type="protein sequence ID" value="EPE01843.1"/>
    <property type="molecule type" value="Genomic_DNA"/>
</dbReference>
<keyword evidence="16" id="KW-0464">Manganese</keyword>
<dbReference type="InterPro" id="IPR013815">
    <property type="entry name" value="ATP_grasp_subdomain_1"/>
</dbReference>
<evidence type="ECO:0000313" key="20">
    <source>
        <dbReference type="Proteomes" id="UP000014400"/>
    </source>
</evidence>
<dbReference type="InterPro" id="IPR016185">
    <property type="entry name" value="PreATP-grasp_dom_sf"/>
</dbReference>
<keyword evidence="11 14" id="KW-0573">Peptidoglycan synthesis</keyword>
<dbReference type="GO" id="GO:0005524">
    <property type="term" value="F:ATP binding"/>
    <property type="evidence" value="ECO:0007669"/>
    <property type="project" value="UniProtKB-UniRule"/>
</dbReference>
<dbReference type="HOGENOM" id="CLU_039268_1_2_4"/>
<dbReference type="Gene3D" id="3.40.50.20">
    <property type="match status" value="1"/>
</dbReference>
<comment type="function">
    <text evidence="2 14">Cell wall formation.</text>
</comment>
<name>S3C6J9_9BURK</name>
<keyword evidence="9 17" id="KW-0067">ATP-binding</keyword>
<feature type="binding site" evidence="16">
    <location>
        <position position="281"/>
    </location>
    <ligand>
        <name>Mg(2+)</name>
        <dbReference type="ChEBI" id="CHEBI:18420"/>
        <label>2</label>
    </ligand>
</feature>
<evidence type="ECO:0000256" key="15">
    <source>
        <dbReference type="PIRSR" id="PIRSR039102-1"/>
    </source>
</evidence>
<keyword evidence="10 14" id="KW-0133">Cell shape</keyword>